<keyword evidence="1" id="KW-0812">Transmembrane</keyword>
<dbReference type="EMBL" id="VDCQ01000100">
    <property type="protein sequence ID" value="TNJ58051.1"/>
    <property type="molecule type" value="Genomic_DNA"/>
</dbReference>
<protein>
    <submittedName>
        <fullName evidence="2">Uncharacterized protein</fullName>
    </submittedName>
</protein>
<organism evidence="2 3">
    <name type="scientific">Paenibacillus hemerocallicola</name>
    <dbReference type="NCBI Taxonomy" id="1172614"/>
    <lineage>
        <taxon>Bacteria</taxon>
        <taxon>Bacillati</taxon>
        <taxon>Bacillota</taxon>
        <taxon>Bacilli</taxon>
        <taxon>Bacillales</taxon>
        <taxon>Paenibacillaceae</taxon>
        <taxon>Paenibacillus</taxon>
    </lineage>
</organism>
<feature type="transmembrane region" description="Helical" evidence="1">
    <location>
        <begin position="46"/>
        <end position="65"/>
    </location>
</feature>
<sequence length="66" mass="7405">MYVYALIIIFFVIVAAVSTILIGVSRQNKEGNPEYETRTSGNMVRLTTFYIIAAIIGIAILLYVLY</sequence>
<evidence type="ECO:0000256" key="1">
    <source>
        <dbReference type="SAM" id="Phobius"/>
    </source>
</evidence>
<comment type="caution">
    <text evidence="2">The sequence shown here is derived from an EMBL/GenBank/DDBJ whole genome shotgun (WGS) entry which is preliminary data.</text>
</comment>
<keyword evidence="3" id="KW-1185">Reference proteome</keyword>
<feature type="transmembrane region" description="Helical" evidence="1">
    <location>
        <begin position="6"/>
        <end position="25"/>
    </location>
</feature>
<name>A0A5C4SWC4_9BACL</name>
<evidence type="ECO:0000313" key="2">
    <source>
        <dbReference type="EMBL" id="TNJ58051.1"/>
    </source>
</evidence>
<dbReference type="AlphaFoldDB" id="A0A5C4SWC4"/>
<keyword evidence="1" id="KW-0472">Membrane</keyword>
<dbReference type="RefSeq" id="WP_139607537.1">
    <property type="nucleotide sequence ID" value="NZ_VDCQ01000100.1"/>
</dbReference>
<accession>A0A5C4SWC4</accession>
<proteinExistence type="predicted"/>
<dbReference type="OrthoDB" id="2665332at2"/>
<reference evidence="2 3" key="1">
    <citation type="submission" date="2019-05" db="EMBL/GenBank/DDBJ databases">
        <title>We sequenced the genome of Paenibacillus hemerocallicola KCTC 33185 for further insight into its adaptation and study the phylogeny of Paenibacillus.</title>
        <authorList>
            <person name="Narsing Rao M.P."/>
        </authorList>
    </citation>
    <scope>NUCLEOTIDE SEQUENCE [LARGE SCALE GENOMIC DNA]</scope>
    <source>
        <strain evidence="2 3">KCTC 33185</strain>
    </source>
</reference>
<dbReference type="Proteomes" id="UP000307943">
    <property type="component" value="Unassembled WGS sequence"/>
</dbReference>
<keyword evidence="1" id="KW-1133">Transmembrane helix</keyword>
<evidence type="ECO:0000313" key="3">
    <source>
        <dbReference type="Proteomes" id="UP000307943"/>
    </source>
</evidence>
<gene>
    <name evidence="2" type="ORF">FE784_38170</name>
</gene>